<dbReference type="STRING" id="438753.AZC_1919"/>
<organism evidence="1 2">
    <name type="scientific">Azorhizobium caulinodans (strain ATCC 43989 / DSM 5975 / JCM 20966 / LMG 6465 / NBRC 14845 / NCIMB 13405 / ORS 571)</name>
    <dbReference type="NCBI Taxonomy" id="438753"/>
    <lineage>
        <taxon>Bacteria</taxon>
        <taxon>Pseudomonadati</taxon>
        <taxon>Pseudomonadota</taxon>
        <taxon>Alphaproteobacteria</taxon>
        <taxon>Hyphomicrobiales</taxon>
        <taxon>Xanthobacteraceae</taxon>
        <taxon>Azorhizobium</taxon>
    </lineage>
</organism>
<reference evidence="1 2" key="1">
    <citation type="journal article" date="2007" name="Appl. Environ. Microbiol.">
        <title>Rhizobial factors required for stem nodule maturation and maintenance in Sesbania rostrata-Azorhizobium caulinodans ORS571 symbiosis.</title>
        <authorList>
            <person name="Suzuki S."/>
            <person name="Aono T."/>
            <person name="Lee KB."/>
            <person name="Suzuki T."/>
            <person name="Liu CT."/>
            <person name="Miwa H."/>
            <person name="Wakao S."/>
            <person name="Iki T."/>
            <person name="Oyaizu H."/>
        </authorList>
    </citation>
    <scope>NUCLEOTIDE SEQUENCE [LARGE SCALE GENOMIC DNA]</scope>
    <source>
        <strain evidence="2">ATCC 43989 / DSM 5975 / JCM 20966 / LMG 6465 / NBRC 14845 / NCIMB 13405 / ORS 571</strain>
    </source>
</reference>
<reference evidence="2" key="2">
    <citation type="submission" date="2007-04" db="EMBL/GenBank/DDBJ databases">
        <title>Complete genome sequence of the nitrogen-fixing bacterium Azorhizobium caulinodans ORS571.</title>
        <authorList>
            <person name="Lee K.B."/>
            <person name="Backer P.D."/>
            <person name="Aono T."/>
            <person name="Liu C.T."/>
            <person name="Suzuki S."/>
            <person name="Suzuki T."/>
            <person name="Kaneko T."/>
            <person name="Yamada M."/>
            <person name="Tabata S."/>
            <person name="Kupfer D.M."/>
            <person name="Najar F.Z."/>
            <person name="Wiley G.B."/>
            <person name="Roe B."/>
            <person name="Binnewies T."/>
            <person name="Ussery D."/>
            <person name="Vereecke D."/>
            <person name="Gevers D."/>
            <person name="Holsters M."/>
            <person name="Oyaizu H."/>
        </authorList>
    </citation>
    <scope>NUCLEOTIDE SEQUENCE [LARGE SCALE GENOMIC DNA]</scope>
    <source>
        <strain evidence="2">ATCC 43989 / DSM 5975 / JCM 20966 / LMG 6465 / NBRC 14845 / NCIMB 13405 / ORS 571</strain>
    </source>
</reference>
<dbReference type="AlphaFoldDB" id="A8I2R0"/>
<evidence type="ECO:0000313" key="1">
    <source>
        <dbReference type="EMBL" id="BAF87917.1"/>
    </source>
</evidence>
<reference evidence="1 2" key="5">
    <citation type="journal article" date="2010" name="Appl. Environ. Microbiol.">
        <title>phrR-like gene praR of Azorhizobium caulinodans ORS571 is essential for symbiosis with Sesbania rostrata and is involved in expression of reb genes.</title>
        <authorList>
            <person name="Akiba N."/>
            <person name="Aono T."/>
            <person name="Toyazaki H."/>
            <person name="Sato S."/>
            <person name="Oyaizu H."/>
        </authorList>
    </citation>
    <scope>NUCLEOTIDE SEQUENCE [LARGE SCALE GENOMIC DNA]</scope>
    <source>
        <strain evidence="2">ATCC 43989 / DSM 5975 / JCM 20966 / LMG 6465 / NBRC 14845 / NCIMB 13405 / ORS 571</strain>
    </source>
</reference>
<sequence>MRWMARRAWDGILMGEIRPLLSADDILAHPRFGLAREMYVRELLEMHENQPAENRLLIDGGTATIFMSVIIMDAGHRPEDRATWPTMQLLKGQMETHGIASGRRTHDIVRRLVDTGYISAYRAPDDRRVTLLAPSDKMLTHDRRALRVYYHPLHVLFPDPGYPEPVNHDPVFHWIARDICAAFLAHAQQFILANPVIAFFLPRQAGHMILTKLMHLCAHQDDQAPPQVSFLKIGDSFGVSRTHVRKLLQAAAELGFVRLSGNSVDVTPECRAGFDRFLADTMAGHDLIYRMAKARMAPAEDAAAAPMASVGAA</sequence>
<proteinExistence type="predicted"/>
<gene>
    <name evidence="1" type="ordered locus">AZC_1919</name>
</gene>
<dbReference type="HOGENOM" id="CLU_920739_0_0_5"/>
<dbReference type="EMBL" id="AP009384">
    <property type="protein sequence ID" value="BAF87917.1"/>
    <property type="molecule type" value="Genomic_DNA"/>
</dbReference>
<reference evidence="1 2" key="4">
    <citation type="journal article" date="2009" name="Appl. Environ. Microbiol.">
        <title>Comparative genome-wide transcriptional profiling of Azorhizobium caulinodans ORS571 grown under free-living and symbiotic conditions.</title>
        <authorList>
            <person name="Tsukada S."/>
            <person name="Aono T."/>
            <person name="Akiba N."/>
            <person name="Lee KB."/>
            <person name="Liu CT."/>
            <person name="Toyazaki H."/>
            <person name="Oyaizu H."/>
        </authorList>
    </citation>
    <scope>NUCLEOTIDE SEQUENCE [LARGE SCALE GENOMIC DNA]</scope>
    <source>
        <strain evidence="2">ATCC 43989 / DSM 5975 / JCM 20966 / LMG 6465 / NBRC 14845 / NCIMB 13405 / ORS 571</strain>
    </source>
</reference>
<reference evidence="1 2" key="3">
    <citation type="journal article" date="2008" name="BMC Genomics">
        <title>The genome of the versatile nitrogen fixer Azorhizobium caulinodans ORS571.</title>
        <authorList>
            <person name="Lee KB."/>
            <person name="Backer P.D."/>
            <person name="Aono T."/>
            <person name="Liu CT."/>
            <person name="Suzuki S."/>
            <person name="Suzuki T."/>
            <person name="Kaneko T."/>
            <person name="Yamada M."/>
            <person name="Tabata S."/>
            <person name="Kupfer D.M."/>
            <person name="Najar F.Z."/>
            <person name="Wiley G.B."/>
            <person name="Roe B."/>
            <person name="Binnewies T.T."/>
            <person name="Ussery D.W."/>
            <person name="D'Haeze W."/>
            <person name="Herder J.D."/>
            <person name="Gevers D."/>
            <person name="Vereecke D."/>
            <person name="Holsters M."/>
            <person name="Oyaizu H."/>
        </authorList>
    </citation>
    <scope>NUCLEOTIDE SEQUENCE [LARGE SCALE GENOMIC DNA]</scope>
    <source>
        <strain evidence="2">ATCC 43989 / DSM 5975 / JCM 20966 / LMG 6465 / NBRC 14845 / NCIMB 13405 / ORS 571</strain>
    </source>
</reference>
<dbReference type="InterPro" id="IPR036390">
    <property type="entry name" value="WH_DNA-bd_sf"/>
</dbReference>
<name>A8I2R0_AZOC5</name>
<reference evidence="1 2" key="6">
    <citation type="journal article" date="2011" name="Appl. Environ. Microbiol.">
        <title>Involvement of the azorhizobial chromosome partition gene (parA) in the onset of bacteroid differentiation during Sesbania rostrata stem nodule development.</title>
        <authorList>
            <person name="Liu CT."/>
            <person name="Lee KB."/>
            <person name="Wang YS."/>
            <person name="Peng MH."/>
            <person name="Lee KT."/>
            <person name="Suzuki S."/>
            <person name="Suzuki T."/>
            <person name="Oyaizu H."/>
        </authorList>
    </citation>
    <scope>NUCLEOTIDE SEQUENCE [LARGE SCALE GENOMIC DNA]</scope>
    <source>
        <strain evidence="2">ATCC 43989 / DSM 5975 / JCM 20966 / LMG 6465 / NBRC 14845 / NCIMB 13405 / ORS 571</strain>
    </source>
</reference>
<keyword evidence="2" id="KW-1185">Reference proteome</keyword>
<dbReference type="eggNOG" id="ENOG5032WV6">
    <property type="taxonomic scope" value="Bacteria"/>
</dbReference>
<protein>
    <submittedName>
        <fullName evidence="1">Uncharacterized protein</fullName>
    </submittedName>
</protein>
<dbReference type="Proteomes" id="UP000000270">
    <property type="component" value="Chromosome"/>
</dbReference>
<dbReference type="SUPFAM" id="SSF46785">
    <property type="entry name" value="Winged helix' DNA-binding domain"/>
    <property type="match status" value="1"/>
</dbReference>
<accession>A8I2R0</accession>
<dbReference type="KEGG" id="azc:AZC_1919"/>
<evidence type="ECO:0000313" key="2">
    <source>
        <dbReference type="Proteomes" id="UP000000270"/>
    </source>
</evidence>